<accession>A0A383E5B6</accession>
<dbReference type="GO" id="GO:0006260">
    <property type="term" value="P:DNA replication"/>
    <property type="evidence" value="ECO:0007669"/>
    <property type="project" value="InterPro"/>
</dbReference>
<evidence type="ECO:0000259" key="1">
    <source>
        <dbReference type="Pfam" id="PF02811"/>
    </source>
</evidence>
<dbReference type="InterPro" id="IPR016195">
    <property type="entry name" value="Pol/histidinol_Pase-like"/>
</dbReference>
<dbReference type="Pfam" id="PF02811">
    <property type="entry name" value="PHP"/>
    <property type="match status" value="1"/>
</dbReference>
<name>A0A383E5B6_9ZZZZ</name>
<dbReference type="SUPFAM" id="SSF89550">
    <property type="entry name" value="PHP domain-like"/>
    <property type="match status" value="1"/>
</dbReference>
<sequence>REHMPAVGMTDTGNLFGALEFSTICATKGVQPIVGCQIALANSDTAKNSGHGAPDQLVLLVQDENGYSNILKLVSSAFLDSENGQVPQIDIQMLAQKNSGLIALTGGVMGPVGRRLANGQAEAAESCLLELHEVFQDRLYVELMRHQLPVEDEIEPALLALADRHKLPLVATNEAFFSDQSMFDAHDALLCIAEGVTVGQTDRRRVTPGHYFKSAAEMRAIFEDIPEAITNTL</sequence>
<organism evidence="2">
    <name type="scientific">marine metagenome</name>
    <dbReference type="NCBI Taxonomy" id="408172"/>
    <lineage>
        <taxon>unclassified sequences</taxon>
        <taxon>metagenomes</taxon>
        <taxon>ecological metagenomes</taxon>
    </lineage>
</organism>
<proteinExistence type="predicted"/>
<dbReference type="AlphaFoldDB" id="A0A383E5B6"/>
<dbReference type="EMBL" id="UINC01222679">
    <property type="protein sequence ID" value="SVE51565.1"/>
    <property type="molecule type" value="Genomic_DNA"/>
</dbReference>
<dbReference type="PANTHER" id="PTHR32294:SF0">
    <property type="entry name" value="DNA POLYMERASE III SUBUNIT ALPHA"/>
    <property type="match status" value="1"/>
</dbReference>
<evidence type="ECO:0000313" key="2">
    <source>
        <dbReference type="EMBL" id="SVE51565.1"/>
    </source>
</evidence>
<feature type="non-terminal residue" evidence="2">
    <location>
        <position position="1"/>
    </location>
</feature>
<dbReference type="Gene3D" id="3.20.20.140">
    <property type="entry name" value="Metal-dependent hydrolases"/>
    <property type="match status" value="1"/>
</dbReference>
<dbReference type="PANTHER" id="PTHR32294">
    <property type="entry name" value="DNA POLYMERASE III SUBUNIT ALPHA"/>
    <property type="match status" value="1"/>
</dbReference>
<feature type="non-terminal residue" evidence="2">
    <location>
        <position position="233"/>
    </location>
</feature>
<protein>
    <recommendedName>
        <fullName evidence="1">PHP domain-containing protein</fullName>
    </recommendedName>
</protein>
<dbReference type="InterPro" id="IPR004013">
    <property type="entry name" value="PHP_dom"/>
</dbReference>
<feature type="domain" description="PHP" evidence="1">
    <location>
        <begin position="2"/>
        <end position="146"/>
    </location>
</feature>
<gene>
    <name evidence="2" type="ORF">METZ01_LOCUS504419</name>
</gene>
<reference evidence="2" key="1">
    <citation type="submission" date="2018-05" db="EMBL/GenBank/DDBJ databases">
        <authorList>
            <person name="Lanie J.A."/>
            <person name="Ng W.-L."/>
            <person name="Kazmierczak K.M."/>
            <person name="Andrzejewski T.M."/>
            <person name="Davidsen T.M."/>
            <person name="Wayne K.J."/>
            <person name="Tettelin H."/>
            <person name="Glass J.I."/>
            <person name="Rusch D."/>
            <person name="Podicherti R."/>
            <person name="Tsui H.-C.T."/>
            <person name="Winkler M.E."/>
        </authorList>
    </citation>
    <scope>NUCLEOTIDE SEQUENCE</scope>
</reference>
<dbReference type="GO" id="GO:0008408">
    <property type="term" value="F:3'-5' exonuclease activity"/>
    <property type="evidence" value="ECO:0007669"/>
    <property type="project" value="InterPro"/>
</dbReference>
<dbReference type="InterPro" id="IPR004805">
    <property type="entry name" value="DnaE2/DnaE/PolC"/>
</dbReference>